<comment type="caution">
    <text evidence="1">The sequence shown here is derived from an EMBL/GenBank/DDBJ whole genome shotgun (WGS) entry which is preliminary data.</text>
</comment>
<sequence length="132" mass="14143">MRDLFNNLLTILSLHIQALTDAAVGDAYVDLQGFQGALIQIFSGTITDGTSYEFELQESDNHVDFTAVADDDLLGEEPTFLAADSNKVKELGYIGSKQYLRVDLKTVLGGPSTGGVFGAAVVKGFARHASTR</sequence>
<accession>X1T533</accession>
<dbReference type="EMBL" id="BARW01008662">
    <property type="protein sequence ID" value="GAI86466.1"/>
    <property type="molecule type" value="Genomic_DNA"/>
</dbReference>
<name>X1T533_9ZZZZ</name>
<evidence type="ECO:0000313" key="1">
    <source>
        <dbReference type="EMBL" id="GAI86466.1"/>
    </source>
</evidence>
<dbReference type="AlphaFoldDB" id="X1T533"/>
<proteinExistence type="predicted"/>
<gene>
    <name evidence="1" type="ORF">S12H4_17675</name>
</gene>
<organism evidence="1">
    <name type="scientific">marine sediment metagenome</name>
    <dbReference type="NCBI Taxonomy" id="412755"/>
    <lineage>
        <taxon>unclassified sequences</taxon>
        <taxon>metagenomes</taxon>
        <taxon>ecological metagenomes</taxon>
    </lineage>
</organism>
<reference evidence="1" key="1">
    <citation type="journal article" date="2014" name="Front. Microbiol.">
        <title>High frequency of phylogenetically diverse reductive dehalogenase-homologous genes in deep subseafloor sedimentary metagenomes.</title>
        <authorList>
            <person name="Kawai M."/>
            <person name="Futagami T."/>
            <person name="Toyoda A."/>
            <person name="Takaki Y."/>
            <person name="Nishi S."/>
            <person name="Hori S."/>
            <person name="Arai W."/>
            <person name="Tsubouchi T."/>
            <person name="Morono Y."/>
            <person name="Uchiyama I."/>
            <person name="Ito T."/>
            <person name="Fujiyama A."/>
            <person name="Inagaki F."/>
            <person name="Takami H."/>
        </authorList>
    </citation>
    <scope>NUCLEOTIDE SEQUENCE</scope>
    <source>
        <strain evidence="1">Expedition CK06-06</strain>
    </source>
</reference>
<protein>
    <recommendedName>
        <fullName evidence="2">PLAT domain-containing protein</fullName>
    </recommendedName>
</protein>
<evidence type="ECO:0008006" key="2">
    <source>
        <dbReference type="Google" id="ProtNLM"/>
    </source>
</evidence>